<organism evidence="1">
    <name type="scientific">Anguilla anguilla</name>
    <name type="common">European freshwater eel</name>
    <name type="synonym">Muraena anguilla</name>
    <dbReference type="NCBI Taxonomy" id="7936"/>
    <lineage>
        <taxon>Eukaryota</taxon>
        <taxon>Metazoa</taxon>
        <taxon>Chordata</taxon>
        <taxon>Craniata</taxon>
        <taxon>Vertebrata</taxon>
        <taxon>Euteleostomi</taxon>
        <taxon>Actinopterygii</taxon>
        <taxon>Neopterygii</taxon>
        <taxon>Teleostei</taxon>
        <taxon>Anguilliformes</taxon>
        <taxon>Anguillidae</taxon>
        <taxon>Anguilla</taxon>
    </lineage>
</organism>
<evidence type="ECO:0000313" key="1">
    <source>
        <dbReference type="EMBL" id="JAH39285.1"/>
    </source>
</evidence>
<sequence length="37" mass="4349">MKSSETSKRWAATNPIYHEQGVKYAVAFCHHQWQINT</sequence>
<proteinExistence type="predicted"/>
<accession>A0A0E9SF40</accession>
<dbReference type="EMBL" id="GBXM01069292">
    <property type="protein sequence ID" value="JAH39285.1"/>
    <property type="molecule type" value="Transcribed_RNA"/>
</dbReference>
<reference evidence="1" key="2">
    <citation type="journal article" date="2015" name="Fish Shellfish Immunol.">
        <title>Early steps in the European eel (Anguilla anguilla)-Vibrio vulnificus interaction in the gills: Role of the RtxA13 toxin.</title>
        <authorList>
            <person name="Callol A."/>
            <person name="Pajuelo D."/>
            <person name="Ebbesson L."/>
            <person name="Teles M."/>
            <person name="MacKenzie S."/>
            <person name="Amaro C."/>
        </authorList>
    </citation>
    <scope>NUCLEOTIDE SEQUENCE</scope>
</reference>
<name>A0A0E9SF40_ANGAN</name>
<dbReference type="AlphaFoldDB" id="A0A0E9SF40"/>
<reference evidence="1" key="1">
    <citation type="submission" date="2014-11" db="EMBL/GenBank/DDBJ databases">
        <authorList>
            <person name="Amaro Gonzalez C."/>
        </authorList>
    </citation>
    <scope>NUCLEOTIDE SEQUENCE</scope>
</reference>
<protein>
    <submittedName>
        <fullName evidence="1">Uncharacterized protein</fullName>
    </submittedName>
</protein>